<dbReference type="KEGG" id="aare:D3093_05895"/>
<sequence length="89" mass="9506">MTWTCSWKPHWPPGLRGRATTRLRECGWGRSCPLPNPPPLSQGRGLDPPSPATAGEGRGGGNAPPYFYPLGRNAASALLISATRNGERP</sequence>
<dbReference type="Proteomes" id="UP000298595">
    <property type="component" value="Chromosome"/>
</dbReference>
<organism evidence="2 3">
    <name type="scientific">Azospirillum argentinense</name>
    <dbReference type="NCBI Taxonomy" id="2970906"/>
    <lineage>
        <taxon>Bacteria</taxon>
        <taxon>Pseudomonadati</taxon>
        <taxon>Pseudomonadota</taxon>
        <taxon>Alphaproteobacteria</taxon>
        <taxon>Rhodospirillales</taxon>
        <taxon>Azospirillaceae</taxon>
        <taxon>Azospirillum</taxon>
    </lineage>
</organism>
<dbReference type="AlphaFoldDB" id="A0A4D8PJZ3"/>
<reference evidence="2 3" key="1">
    <citation type="submission" date="2018-09" db="EMBL/GenBank/DDBJ databases">
        <title>Whole genome based analysis of evolution and adaptive divergence in Indian and Brazilian strains of Azospirillum brasilense.</title>
        <authorList>
            <person name="Singh C."/>
            <person name="Tripathi A.K."/>
        </authorList>
    </citation>
    <scope>NUCLEOTIDE SEQUENCE [LARGE SCALE GENOMIC DNA]</scope>
    <source>
        <strain evidence="2 3">MTCC4035</strain>
    </source>
</reference>
<evidence type="ECO:0000313" key="2">
    <source>
        <dbReference type="EMBL" id="QCN94829.1"/>
    </source>
</evidence>
<dbReference type="EMBL" id="CP032321">
    <property type="protein sequence ID" value="QCN94829.1"/>
    <property type="molecule type" value="Genomic_DNA"/>
</dbReference>
<protein>
    <submittedName>
        <fullName evidence="2">Uncharacterized protein</fullName>
    </submittedName>
</protein>
<proteinExistence type="predicted"/>
<evidence type="ECO:0000256" key="1">
    <source>
        <dbReference type="SAM" id="MobiDB-lite"/>
    </source>
</evidence>
<accession>A0A4D8PJZ3</accession>
<name>A0A4D8PJZ3_9PROT</name>
<evidence type="ECO:0000313" key="3">
    <source>
        <dbReference type="Proteomes" id="UP000298595"/>
    </source>
</evidence>
<gene>
    <name evidence="2" type="ORF">D3093_05895</name>
</gene>
<feature type="region of interest" description="Disordered" evidence="1">
    <location>
        <begin position="29"/>
        <end position="67"/>
    </location>
</feature>